<name>A0ABY9JV66_9BACI</name>
<dbReference type="NCBIfam" id="NF003353">
    <property type="entry name" value="PRK04387.1"/>
    <property type="match status" value="1"/>
</dbReference>
<evidence type="ECO:0000313" key="2">
    <source>
        <dbReference type="EMBL" id="WLR43299.1"/>
    </source>
</evidence>
<evidence type="ECO:0000313" key="3">
    <source>
        <dbReference type="Proteomes" id="UP001197974"/>
    </source>
</evidence>
<dbReference type="InterPro" id="IPR023324">
    <property type="entry name" value="BH2638-like_sf"/>
</dbReference>
<accession>A0ABY9JV66</accession>
<protein>
    <recommendedName>
        <fullName evidence="1">UPF0223 protein LC087_03665</fullName>
    </recommendedName>
</protein>
<dbReference type="Gene3D" id="1.10.220.80">
    <property type="entry name" value="BH2638-like"/>
    <property type="match status" value="1"/>
</dbReference>
<keyword evidence="3" id="KW-1185">Reference proteome</keyword>
<dbReference type="EMBL" id="CP129013">
    <property type="protein sequence ID" value="WLR43299.1"/>
    <property type="molecule type" value="Genomic_DNA"/>
</dbReference>
<comment type="similarity">
    <text evidence="1">Belongs to the UPF0223 family.</text>
</comment>
<dbReference type="Proteomes" id="UP001197974">
    <property type="component" value="Chromosome"/>
</dbReference>
<organism evidence="2 3">
    <name type="scientific">Bacillus carboniphilus</name>
    <dbReference type="NCBI Taxonomy" id="86663"/>
    <lineage>
        <taxon>Bacteria</taxon>
        <taxon>Bacillati</taxon>
        <taxon>Bacillota</taxon>
        <taxon>Bacilli</taxon>
        <taxon>Bacillales</taxon>
        <taxon>Bacillaceae</taxon>
        <taxon>Bacillus</taxon>
    </lineage>
</organism>
<proteinExistence type="inferred from homology"/>
<dbReference type="PIRSF" id="PIRSF037260">
    <property type="entry name" value="UPF0223"/>
    <property type="match status" value="1"/>
</dbReference>
<reference evidence="2 3" key="1">
    <citation type="submission" date="2023-06" db="EMBL/GenBank/DDBJ databases">
        <title>Five Gram-positive bacteria isolated from mangrove sediments in Shenzhen, Guangdong, China.</title>
        <authorList>
            <person name="Yu S."/>
            <person name="Zheng W."/>
            <person name="Huang Y."/>
        </authorList>
    </citation>
    <scope>NUCLEOTIDE SEQUENCE [LARGE SCALE GENOMIC DNA]</scope>
    <source>
        <strain evidence="2 3">SaN35-3</strain>
    </source>
</reference>
<sequence>MKKDYSYPIDFEWTTDEVIDVVTFFEAIEKAYETGIQREKLMNLYKKFKKIVPSKAEEKKITNQFEEESGFSTYRVVEKARKMNDGELISM</sequence>
<gene>
    <name evidence="2" type="ORF">LC087_03665</name>
</gene>
<dbReference type="Pfam" id="PF05256">
    <property type="entry name" value="UPF0223"/>
    <property type="match status" value="1"/>
</dbReference>
<dbReference type="HAMAP" id="MF_01041">
    <property type="entry name" value="UPF0223"/>
    <property type="match status" value="1"/>
</dbReference>
<dbReference type="SUPFAM" id="SSF158504">
    <property type="entry name" value="BH2638-like"/>
    <property type="match status" value="1"/>
</dbReference>
<evidence type="ECO:0000256" key="1">
    <source>
        <dbReference type="HAMAP-Rule" id="MF_01041"/>
    </source>
</evidence>
<dbReference type="RefSeq" id="WP_226539689.1">
    <property type="nucleotide sequence ID" value="NZ_CP129013.1"/>
</dbReference>
<dbReference type="InterPro" id="IPR007920">
    <property type="entry name" value="UPF0223"/>
</dbReference>